<organism evidence="6 7">
    <name type="scientific">Formimonas warabiya</name>
    <dbReference type="NCBI Taxonomy" id="1761012"/>
    <lineage>
        <taxon>Bacteria</taxon>
        <taxon>Bacillati</taxon>
        <taxon>Bacillota</taxon>
        <taxon>Clostridia</taxon>
        <taxon>Eubacteriales</taxon>
        <taxon>Peptococcaceae</taxon>
        <taxon>Candidatus Formimonas</taxon>
    </lineage>
</organism>
<keyword evidence="7" id="KW-1185">Reference proteome</keyword>
<dbReference type="InterPro" id="IPR051201">
    <property type="entry name" value="Chloro_Bact_Ser_Proteases"/>
</dbReference>
<dbReference type="Pfam" id="PF13365">
    <property type="entry name" value="Trypsin_2"/>
    <property type="match status" value="1"/>
</dbReference>
<keyword evidence="4" id="KW-1133">Transmembrane helix</keyword>
<keyword evidence="4" id="KW-0472">Membrane</keyword>
<dbReference type="PRINTS" id="PR00834">
    <property type="entry name" value="PROTEASES2C"/>
</dbReference>
<dbReference type="GO" id="GO:0006508">
    <property type="term" value="P:proteolysis"/>
    <property type="evidence" value="ECO:0007669"/>
    <property type="project" value="UniProtKB-KW"/>
</dbReference>
<keyword evidence="3" id="KW-0378">Hydrolase</keyword>
<dbReference type="SUPFAM" id="SSF50494">
    <property type="entry name" value="Trypsin-like serine proteases"/>
    <property type="match status" value="1"/>
</dbReference>
<evidence type="ECO:0000256" key="3">
    <source>
        <dbReference type="ARBA" id="ARBA00022801"/>
    </source>
</evidence>
<dbReference type="PANTHER" id="PTHR43343">
    <property type="entry name" value="PEPTIDASE S12"/>
    <property type="match status" value="1"/>
</dbReference>
<comment type="similarity">
    <text evidence="1">Belongs to the peptidase S1C family.</text>
</comment>
<feature type="transmembrane region" description="Helical" evidence="4">
    <location>
        <begin position="15"/>
        <end position="34"/>
    </location>
</feature>
<dbReference type="RefSeq" id="WP_214658674.1">
    <property type="nucleotide sequence ID" value="NZ_CP017634.1"/>
</dbReference>
<sequence length="379" mass="40116">MSYFNENHYERRRGLLFFVAMMLISAVVGGLIALNGAKALGLLGPAQVPPGESRTTPEINIPPSGNTAGKTAVVTIAEQVGPAVVGISNLDVYSDFFQGEQEVEKSTGSGVIFDSAGYIVTNNHVVAGASKLIVSLADGRQVPGQMVGTDPRTDLAVIKINAGDLTVARFGNSDDLRVGDVAVAIGNPGGTEFARSVTQGIISGLNRLLITEEGLQFKLIQTDAAINPGNSGGALVDVKGRVIGINSIKIAREGFEGMGFAIPSNNVQQIVADLVKYKKVIRPALGVWMIRDVDKELADYNDLGVDYGVLIDPQPSGPAAKAGMKRYDIVIEIAGKKVTNRFDLQNEIFSKKVGDTVPVVVVRDSKKVSLSVKLGELEQ</sequence>
<dbReference type="InterPro" id="IPR036034">
    <property type="entry name" value="PDZ_sf"/>
</dbReference>
<protein>
    <recommendedName>
        <fullName evidence="5">PDZ domain-containing protein</fullName>
    </recommendedName>
</protein>
<reference evidence="6 7" key="1">
    <citation type="submission" date="2016-10" db="EMBL/GenBank/DDBJ databases">
        <title>Complete Genome Sequence of Peptococcaceae strain DCMF.</title>
        <authorList>
            <person name="Edwards R.J."/>
            <person name="Holland S.I."/>
            <person name="Deshpande N.P."/>
            <person name="Wong Y.K."/>
            <person name="Ertan H."/>
            <person name="Manefield M."/>
            <person name="Russell T.L."/>
            <person name="Lee M.J."/>
        </authorList>
    </citation>
    <scope>NUCLEOTIDE SEQUENCE [LARGE SCALE GENOMIC DNA]</scope>
    <source>
        <strain evidence="6 7">DCMF</strain>
    </source>
</reference>
<evidence type="ECO:0000313" key="6">
    <source>
        <dbReference type="EMBL" id="ATW26191.1"/>
    </source>
</evidence>
<dbReference type="InterPro" id="IPR043504">
    <property type="entry name" value="Peptidase_S1_PA_chymotrypsin"/>
</dbReference>
<keyword evidence="2" id="KW-0645">Protease</keyword>
<evidence type="ECO:0000256" key="4">
    <source>
        <dbReference type="SAM" id="Phobius"/>
    </source>
</evidence>
<dbReference type="SUPFAM" id="SSF50156">
    <property type="entry name" value="PDZ domain-like"/>
    <property type="match status" value="1"/>
</dbReference>
<dbReference type="EMBL" id="CP017634">
    <property type="protein sequence ID" value="ATW26191.1"/>
    <property type="molecule type" value="Genomic_DNA"/>
</dbReference>
<dbReference type="PANTHER" id="PTHR43343:SF3">
    <property type="entry name" value="PROTEASE DO-LIKE 8, CHLOROPLASTIC"/>
    <property type="match status" value="1"/>
</dbReference>
<gene>
    <name evidence="6" type="ORF">DCMF_16715</name>
</gene>
<accession>A0A3G1KUS1</accession>
<dbReference type="Proteomes" id="UP000323521">
    <property type="component" value="Chromosome"/>
</dbReference>
<evidence type="ECO:0000256" key="2">
    <source>
        <dbReference type="ARBA" id="ARBA00022670"/>
    </source>
</evidence>
<evidence type="ECO:0000313" key="7">
    <source>
        <dbReference type="Proteomes" id="UP000323521"/>
    </source>
</evidence>
<dbReference type="Gene3D" id="2.40.10.10">
    <property type="entry name" value="Trypsin-like serine proteases"/>
    <property type="match status" value="2"/>
</dbReference>
<dbReference type="Gene3D" id="2.30.42.10">
    <property type="match status" value="1"/>
</dbReference>
<dbReference type="SMART" id="SM00228">
    <property type="entry name" value="PDZ"/>
    <property type="match status" value="1"/>
</dbReference>
<dbReference type="AlphaFoldDB" id="A0A3G1KUS1"/>
<dbReference type="InterPro" id="IPR001478">
    <property type="entry name" value="PDZ"/>
</dbReference>
<keyword evidence="4" id="KW-0812">Transmembrane</keyword>
<dbReference type="Pfam" id="PF13180">
    <property type="entry name" value="PDZ_2"/>
    <property type="match status" value="1"/>
</dbReference>
<dbReference type="InterPro" id="IPR009003">
    <property type="entry name" value="Peptidase_S1_PA"/>
</dbReference>
<evidence type="ECO:0000259" key="5">
    <source>
        <dbReference type="SMART" id="SM00228"/>
    </source>
</evidence>
<evidence type="ECO:0000256" key="1">
    <source>
        <dbReference type="ARBA" id="ARBA00010541"/>
    </source>
</evidence>
<feature type="domain" description="PDZ" evidence="5">
    <location>
        <begin position="286"/>
        <end position="365"/>
    </location>
</feature>
<proteinExistence type="inferred from homology"/>
<name>A0A3G1KUS1_FORW1</name>
<dbReference type="GO" id="GO:0004252">
    <property type="term" value="F:serine-type endopeptidase activity"/>
    <property type="evidence" value="ECO:0007669"/>
    <property type="project" value="InterPro"/>
</dbReference>
<dbReference type="KEGG" id="fwa:DCMF_16715"/>
<dbReference type="InterPro" id="IPR001940">
    <property type="entry name" value="Peptidase_S1C"/>
</dbReference>